<evidence type="ECO:0000256" key="3">
    <source>
        <dbReference type="ARBA" id="ARBA00022630"/>
    </source>
</evidence>
<evidence type="ECO:0000313" key="9">
    <source>
        <dbReference type="EMBL" id="QNQ09515.1"/>
    </source>
</evidence>
<keyword evidence="5" id="KW-0521">NADP</keyword>
<evidence type="ECO:0000256" key="4">
    <source>
        <dbReference type="ARBA" id="ARBA00022827"/>
    </source>
</evidence>
<sequence>MGDTEELQRRAAGSIVTLDAVVVGAGFGGMYMTYRLRERGMRVIGIEAGGDVGGVWYWNRYPGARCDLMCVDYSYSFSDEIQQEWTWSEQFAAQPEILAYANFVADKLDLRKDFTFATRVTSAVWDDVRRLWTVKTDQGDTYEATYCIMATGPLSIPKDPEIAGLDRFEGDIFRAQKWPHEQVDFSGRRVGLIGTGSTGIQIVTEVGKAVGEFYVFQRTPSFTMPMRNDKLDPEHVSEIKDHYTGLRAAARASLLGGVRPSSTRPFFSLPRAQRLQLMEDAWKAGGHAFLGTFSDLMSNPDANDQVAEFVRGKIGEVVEDPKIAEALKPRGYPIFARRPCLDTDYYEQFNKPNVHLIDLFTNPIVEITKAGVKLQSGEVPLDALILATGYDGLTGALMAFEVRGRDGLDLREKWQDGAISYLGLMLAGFPNLFMVCGANGPAALANIISINEQNVDWICSLMDHMEATGMAIAEPTRESEERWMEIVRMLAEKTLLSKANTWYVGANVEGKTRGLTMFAGGFSKYDEYCQAAVDSGYAELVFESAGALADA</sequence>
<proteinExistence type="inferred from homology"/>
<dbReference type="EMBL" id="CP061038">
    <property type="protein sequence ID" value="QNQ09515.1"/>
    <property type="molecule type" value="Genomic_DNA"/>
</dbReference>
<dbReference type="RefSeq" id="WP_187761826.1">
    <property type="nucleotide sequence ID" value="NZ_CP061038.1"/>
</dbReference>
<dbReference type="GO" id="GO:0004497">
    <property type="term" value="F:monooxygenase activity"/>
    <property type="evidence" value="ECO:0007669"/>
    <property type="project" value="UniProtKB-KW"/>
</dbReference>
<evidence type="ECO:0000256" key="2">
    <source>
        <dbReference type="ARBA" id="ARBA00010139"/>
    </source>
</evidence>
<keyword evidence="3" id="KW-0285">Flavoprotein</keyword>
<keyword evidence="8" id="KW-0812">Transmembrane</keyword>
<name>A0A7H0LIL2_9SPHN</name>
<evidence type="ECO:0000313" key="10">
    <source>
        <dbReference type="Proteomes" id="UP000516148"/>
    </source>
</evidence>
<dbReference type="PANTHER" id="PTHR43098:SF3">
    <property type="entry name" value="L-ORNITHINE N(5)-MONOOXYGENASE-RELATED"/>
    <property type="match status" value="1"/>
</dbReference>
<keyword evidence="8" id="KW-1133">Transmembrane helix</keyword>
<keyword evidence="6" id="KW-0560">Oxidoreductase</keyword>
<keyword evidence="10" id="KW-1185">Reference proteome</keyword>
<comment type="cofactor">
    <cofactor evidence="1">
        <name>FAD</name>
        <dbReference type="ChEBI" id="CHEBI:57692"/>
    </cofactor>
</comment>
<evidence type="ECO:0000256" key="8">
    <source>
        <dbReference type="SAM" id="Phobius"/>
    </source>
</evidence>
<dbReference type="KEGG" id="spap:H3Z74_23255"/>
<evidence type="ECO:0000256" key="6">
    <source>
        <dbReference type="ARBA" id="ARBA00023002"/>
    </source>
</evidence>
<dbReference type="AlphaFoldDB" id="A0A7H0LIL2"/>
<keyword evidence="4" id="KW-0274">FAD</keyword>
<keyword evidence="7" id="KW-0503">Monooxygenase</keyword>
<dbReference type="SUPFAM" id="SSF51905">
    <property type="entry name" value="FAD/NAD(P)-binding domain"/>
    <property type="match status" value="1"/>
</dbReference>
<gene>
    <name evidence="9" type="ORF">H3Z74_23255</name>
</gene>
<dbReference type="InterPro" id="IPR036188">
    <property type="entry name" value="FAD/NAD-bd_sf"/>
</dbReference>
<evidence type="ECO:0000256" key="7">
    <source>
        <dbReference type="ARBA" id="ARBA00023033"/>
    </source>
</evidence>
<comment type="similarity">
    <text evidence="2">Belongs to the FAD-binding monooxygenase family.</text>
</comment>
<dbReference type="Proteomes" id="UP000516148">
    <property type="component" value="Chromosome"/>
</dbReference>
<accession>A0A7H0LIL2</accession>
<dbReference type="Pfam" id="PF13738">
    <property type="entry name" value="Pyr_redox_3"/>
    <property type="match status" value="1"/>
</dbReference>
<feature type="transmembrane region" description="Helical" evidence="8">
    <location>
        <begin position="12"/>
        <end position="34"/>
    </location>
</feature>
<reference evidence="9 10" key="1">
    <citation type="submission" date="2020-09" db="EMBL/GenBank/DDBJ databases">
        <title>Sphingomonas sp., a new species isolated from pork steak.</title>
        <authorList>
            <person name="Heidler von Heilborn D."/>
        </authorList>
    </citation>
    <scope>NUCLEOTIDE SEQUENCE [LARGE SCALE GENOMIC DNA]</scope>
    <source>
        <strain evidence="10">S8-3T</strain>
    </source>
</reference>
<evidence type="ECO:0000256" key="1">
    <source>
        <dbReference type="ARBA" id="ARBA00001974"/>
    </source>
</evidence>
<organism evidence="9 10">
    <name type="scientific">Sphingomonas alpina</name>
    <dbReference type="NCBI Taxonomy" id="653931"/>
    <lineage>
        <taxon>Bacteria</taxon>
        <taxon>Pseudomonadati</taxon>
        <taxon>Pseudomonadota</taxon>
        <taxon>Alphaproteobacteria</taxon>
        <taxon>Sphingomonadales</taxon>
        <taxon>Sphingomonadaceae</taxon>
        <taxon>Sphingomonas</taxon>
    </lineage>
</organism>
<dbReference type="PANTHER" id="PTHR43098">
    <property type="entry name" value="L-ORNITHINE N(5)-MONOOXYGENASE-RELATED"/>
    <property type="match status" value="1"/>
</dbReference>
<protein>
    <submittedName>
        <fullName evidence="9">NAD(P)/FAD-dependent oxidoreductase</fullName>
    </submittedName>
</protein>
<keyword evidence="8" id="KW-0472">Membrane</keyword>
<evidence type="ECO:0000256" key="5">
    <source>
        <dbReference type="ARBA" id="ARBA00022857"/>
    </source>
</evidence>
<dbReference type="Gene3D" id="3.50.50.60">
    <property type="entry name" value="FAD/NAD(P)-binding domain"/>
    <property type="match status" value="2"/>
</dbReference>
<dbReference type="InterPro" id="IPR050775">
    <property type="entry name" value="FAD-binding_Monooxygenases"/>
</dbReference>